<accession>A0AC35UFS8</accession>
<organism evidence="1 2">
    <name type="scientific">Rhabditophanes sp. KR3021</name>
    <dbReference type="NCBI Taxonomy" id="114890"/>
    <lineage>
        <taxon>Eukaryota</taxon>
        <taxon>Metazoa</taxon>
        <taxon>Ecdysozoa</taxon>
        <taxon>Nematoda</taxon>
        <taxon>Chromadorea</taxon>
        <taxon>Rhabditida</taxon>
        <taxon>Tylenchina</taxon>
        <taxon>Panagrolaimomorpha</taxon>
        <taxon>Strongyloidoidea</taxon>
        <taxon>Alloionematidae</taxon>
        <taxon>Rhabditophanes</taxon>
    </lineage>
</organism>
<proteinExistence type="predicted"/>
<dbReference type="WBParaSite" id="RSKR_0001148600.1">
    <property type="protein sequence ID" value="RSKR_0001148600.1"/>
    <property type="gene ID" value="RSKR_0001148600"/>
</dbReference>
<name>A0AC35UFS8_9BILA</name>
<dbReference type="Proteomes" id="UP000095286">
    <property type="component" value="Unplaced"/>
</dbReference>
<protein>
    <submittedName>
        <fullName evidence="2">Uncharacterized protein</fullName>
    </submittedName>
</protein>
<sequence length="121" mass="13922">MKRENNGTDGCEEPKKKPTSEKSTTIRRTNVADGKLATTKYNHQCYFKKIRVYGVPKFDEFSQRSHNYAARDAKQAPKYVGVYAPGGELNEGLSNEYKAEYGCFDRYDKYWTGVTERILIC</sequence>
<evidence type="ECO:0000313" key="1">
    <source>
        <dbReference type="Proteomes" id="UP000095286"/>
    </source>
</evidence>
<reference evidence="2" key="1">
    <citation type="submission" date="2016-11" db="UniProtKB">
        <authorList>
            <consortium name="WormBaseParasite"/>
        </authorList>
    </citation>
    <scope>IDENTIFICATION</scope>
    <source>
        <strain evidence="2">KR3021</strain>
    </source>
</reference>
<evidence type="ECO:0000313" key="2">
    <source>
        <dbReference type="WBParaSite" id="RSKR_0001148600.1"/>
    </source>
</evidence>